<proteinExistence type="predicted"/>
<organism evidence="1 2">
    <name type="scientific">Trichoderma harzianum CBS 226.95</name>
    <dbReference type="NCBI Taxonomy" id="983964"/>
    <lineage>
        <taxon>Eukaryota</taxon>
        <taxon>Fungi</taxon>
        <taxon>Dikarya</taxon>
        <taxon>Ascomycota</taxon>
        <taxon>Pezizomycotina</taxon>
        <taxon>Sordariomycetes</taxon>
        <taxon>Hypocreomycetidae</taxon>
        <taxon>Hypocreales</taxon>
        <taxon>Hypocreaceae</taxon>
        <taxon>Trichoderma</taxon>
    </lineage>
</organism>
<name>A0A2T4A0G3_TRIHA</name>
<gene>
    <name evidence="1" type="ORF">M431DRAFT_256497</name>
</gene>
<dbReference type="GeneID" id="36622393"/>
<keyword evidence="2" id="KW-1185">Reference proteome</keyword>
<protein>
    <submittedName>
        <fullName evidence="1">Uncharacterized protein</fullName>
    </submittedName>
</protein>
<accession>A0A2T4A0G3</accession>
<sequence>MWNCEKRFHMILLRDEYVGITHSIAQYHSCRCLLSCLSSCTVFYFISVISTHFPEFLSSQFSQLLPPDKSIQFPQSSPNHAALNPSWQPLVCAFPHPTTLRHCCKPPGASPLDVSCPINPGKHVLKRSRQISSYLLQQSAAPQTTEYPVLLDSYVLSVTGQLYVNLRPRVSILRVS</sequence>
<dbReference type="RefSeq" id="XP_024770226.1">
    <property type="nucleotide sequence ID" value="XM_024913829.1"/>
</dbReference>
<evidence type="ECO:0000313" key="2">
    <source>
        <dbReference type="Proteomes" id="UP000241690"/>
    </source>
</evidence>
<reference evidence="1 2" key="1">
    <citation type="submission" date="2016-07" db="EMBL/GenBank/DDBJ databases">
        <title>Multiple horizontal gene transfer events from other fungi enriched the ability of initially mycotrophic Trichoderma (Ascomycota) to feed on dead plant biomass.</title>
        <authorList>
            <consortium name="DOE Joint Genome Institute"/>
            <person name="Aerts A."/>
            <person name="Atanasova L."/>
            <person name="Chenthamara K."/>
            <person name="Zhang J."/>
            <person name="Grujic M."/>
            <person name="Henrissat B."/>
            <person name="Kuo A."/>
            <person name="Salamov A."/>
            <person name="Lipzen A."/>
            <person name="Labutti K."/>
            <person name="Barry K."/>
            <person name="Miao Y."/>
            <person name="Rahimi M.J."/>
            <person name="Shen Q."/>
            <person name="Grigoriev I.V."/>
            <person name="Kubicek C.P."/>
            <person name="Druzhinina I.S."/>
        </authorList>
    </citation>
    <scope>NUCLEOTIDE SEQUENCE [LARGE SCALE GENOMIC DNA]</scope>
    <source>
        <strain evidence="1 2">CBS 226.95</strain>
    </source>
</reference>
<evidence type="ECO:0000313" key="1">
    <source>
        <dbReference type="EMBL" id="PTB50549.1"/>
    </source>
</evidence>
<dbReference type="Proteomes" id="UP000241690">
    <property type="component" value="Unassembled WGS sequence"/>
</dbReference>
<dbReference type="AlphaFoldDB" id="A0A2T4A0G3"/>
<dbReference type="EMBL" id="KZ679688">
    <property type="protein sequence ID" value="PTB50549.1"/>
    <property type="molecule type" value="Genomic_DNA"/>
</dbReference>